<feature type="region of interest" description="Disordered" evidence="1">
    <location>
        <begin position="305"/>
        <end position="329"/>
    </location>
</feature>
<feature type="region of interest" description="Disordered" evidence="1">
    <location>
        <begin position="152"/>
        <end position="187"/>
    </location>
</feature>
<dbReference type="GO" id="GO:0008289">
    <property type="term" value="F:lipid binding"/>
    <property type="evidence" value="ECO:0007669"/>
    <property type="project" value="InterPro"/>
</dbReference>
<evidence type="ECO:0000313" key="3">
    <source>
        <dbReference type="Proteomes" id="UP001153069"/>
    </source>
</evidence>
<feature type="compositionally biased region" description="Basic and acidic residues" evidence="1">
    <location>
        <begin position="46"/>
        <end position="60"/>
    </location>
</feature>
<dbReference type="EMBL" id="CAICTM010000454">
    <property type="protein sequence ID" value="CAB9510840.1"/>
    <property type="molecule type" value="Genomic_DNA"/>
</dbReference>
<feature type="region of interest" description="Disordered" evidence="1">
    <location>
        <begin position="1"/>
        <end position="20"/>
    </location>
</feature>
<organism evidence="2 3">
    <name type="scientific">Seminavis robusta</name>
    <dbReference type="NCBI Taxonomy" id="568900"/>
    <lineage>
        <taxon>Eukaryota</taxon>
        <taxon>Sar</taxon>
        <taxon>Stramenopiles</taxon>
        <taxon>Ochrophyta</taxon>
        <taxon>Bacillariophyta</taxon>
        <taxon>Bacillariophyceae</taxon>
        <taxon>Bacillariophycidae</taxon>
        <taxon>Naviculales</taxon>
        <taxon>Naviculaceae</taxon>
        <taxon>Seminavis</taxon>
    </lineage>
</organism>
<proteinExistence type="predicted"/>
<dbReference type="Gene3D" id="3.15.10.10">
    <property type="entry name" value="Bactericidal permeability-increasing protein, domain 1"/>
    <property type="match status" value="1"/>
</dbReference>
<protein>
    <submittedName>
        <fullName evidence="2">Uncharacterized protein</fullName>
    </submittedName>
</protein>
<dbReference type="Proteomes" id="UP001153069">
    <property type="component" value="Unassembled WGS sequence"/>
</dbReference>
<evidence type="ECO:0000256" key="1">
    <source>
        <dbReference type="SAM" id="MobiDB-lite"/>
    </source>
</evidence>
<name>A0A9N8DYU4_9STRA</name>
<comment type="caution">
    <text evidence="2">The sequence shown here is derived from an EMBL/GenBank/DDBJ whole genome shotgun (WGS) entry which is preliminary data.</text>
</comment>
<reference evidence="2" key="1">
    <citation type="submission" date="2020-06" db="EMBL/GenBank/DDBJ databases">
        <authorList>
            <consortium name="Plant Systems Biology data submission"/>
        </authorList>
    </citation>
    <scope>NUCLEOTIDE SEQUENCE</scope>
    <source>
        <strain evidence="2">D6</strain>
    </source>
</reference>
<keyword evidence="3" id="KW-1185">Reference proteome</keyword>
<sequence>MAPASSLHDRDYSHQMEGGISGGVSAESAVGSIGCHSPVGNSTGAFEDRPRAQPSPRDEDNPTVSACHGILPSWSRSVTTAVAVTTFVLLANILLLSATRTTTLNNTSSVLEKSHKRYLKAQEGRRLFPSNGNGYWQLNLAVGRVEKLIPIRRPKKDKTEQQPATNGKRKKDPLLLETTGNNNNNNKQSSGRCNIHTTCRSCVNSAGTSCVFVAGECFSDCSQGDDTGASCYYAALDPDEGNGNVVCDRYDADNAACTSQNNCPDCIHKLKSDKTPCQWYPEAFGGVGACFGGGTGPFGTGQITCGDNSEDNPTSTEAPSQTLPMEDTTGTSNCTVATEILRDELCGLFCDCSETCPATDNNIVLIPTATAMEALLSFDLEIATENGACQVVEYLGDDQTTSPDSLPIATTTKQMSMSSQVGVVIANFEMTCEADYEWTYSFFNGAGTMAWIVRDGFVTTTWQQQLENELEPSLSISQCDASVTVSDLELSGSVADSILNTFERLVSDMMENLVSEALCTEIASIAGNIDSLPCDHNATEEALESPMLDEAFGNNTYNSSIDNQH</sequence>
<evidence type="ECO:0000313" key="2">
    <source>
        <dbReference type="EMBL" id="CAB9510840.1"/>
    </source>
</evidence>
<gene>
    <name evidence="2" type="ORF">SEMRO_455_G146530.1</name>
</gene>
<dbReference type="InterPro" id="IPR017943">
    <property type="entry name" value="Bactericidal_perm-incr_a/b_dom"/>
</dbReference>
<feature type="region of interest" description="Disordered" evidence="1">
    <location>
        <begin position="39"/>
        <end position="63"/>
    </location>
</feature>
<accession>A0A9N8DYU4</accession>
<dbReference type="SUPFAM" id="SSF55394">
    <property type="entry name" value="Bactericidal permeability-increasing protein, BPI"/>
    <property type="match status" value="1"/>
</dbReference>
<dbReference type="AlphaFoldDB" id="A0A9N8DYU4"/>